<dbReference type="InterPro" id="IPR029058">
    <property type="entry name" value="AB_hydrolase_fold"/>
</dbReference>
<dbReference type="KEGG" id="ddi:DDB_G0281927"/>
<dbReference type="STRING" id="44689.Q54T84"/>
<feature type="transmembrane region" description="Helical" evidence="1">
    <location>
        <begin position="111"/>
        <end position="133"/>
    </location>
</feature>
<dbReference type="FunCoup" id="Q54T84">
    <property type="interactions" value="18"/>
</dbReference>
<proteinExistence type="predicted"/>
<protein>
    <recommendedName>
        <fullName evidence="4">Serine aminopeptidase S33 domain-containing protein</fullName>
    </recommendedName>
</protein>
<name>Q54T84_DICDI</name>
<keyword evidence="1" id="KW-0472">Membrane</keyword>
<reference evidence="2 3" key="1">
    <citation type="journal article" date="2005" name="Nature">
        <title>The genome of the social amoeba Dictyostelium discoideum.</title>
        <authorList>
            <consortium name="The Dictyostelium discoideum Sequencing Consortium"/>
            <person name="Eichinger L."/>
            <person name="Pachebat J.A."/>
            <person name="Glockner G."/>
            <person name="Rajandream M.A."/>
            <person name="Sucgang R."/>
            <person name="Berriman M."/>
            <person name="Song J."/>
            <person name="Olsen R."/>
            <person name="Szafranski K."/>
            <person name="Xu Q."/>
            <person name="Tunggal B."/>
            <person name="Kummerfeld S."/>
            <person name="Madera M."/>
            <person name="Konfortov B.A."/>
            <person name="Rivero F."/>
            <person name="Bankier A.T."/>
            <person name="Lehmann R."/>
            <person name="Hamlin N."/>
            <person name="Davies R."/>
            <person name="Gaudet P."/>
            <person name="Fey P."/>
            <person name="Pilcher K."/>
            <person name="Chen G."/>
            <person name="Saunders D."/>
            <person name="Sodergren E."/>
            <person name="Davis P."/>
            <person name="Kerhornou A."/>
            <person name="Nie X."/>
            <person name="Hall N."/>
            <person name="Anjard C."/>
            <person name="Hemphill L."/>
            <person name="Bason N."/>
            <person name="Farbrother P."/>
            <person name="Desany B."/>
            <person name="Just E."/>
            <person name="Morio T."/>
            <person name="Rost R."/>
            <person name="Churcher C."/>
            <person name="Cooper J."/>
            <person name="Haydock S."/>
            <person name="van Driessche N."/>
            <person name="Cronin A."/>
            <person name="Goodhead I."/>
            <person name="Muzny D."/>
            <person name="Mourier T."/>
            <person name="Pain A."/>
            <person name="Lu M."/>
            <person name="Harper D."/>
            <person name="Lindsay R."/>
            <person name="Hauser H."/>
            <person name="James K."/>
            <person name="Quiles M."/>
            <person name="Madan Babu M."/>
            <person name="Saito T."/>
            <person name="Buchrieser C."/>
            <person name="Wardroper A."/>
            <person name="Felder M."/>
            <person name="Thangavelu M."/>
            <person name="Johnson D."/>
            <person name="Knights A."/>
            <person name="Loulseged H."/>
            <person name="Mungall K."/>
            <person name="Oliver K."/>
            <person name="Price C."/>
            <person name="Quail M.A."/>
            <person name="Urushihara H."/>
            <person name="Hernandez J."/>
            <person name="Rabbinowitsch E."/>
            <person name="Steffen D."/>
            <person name="Sanders M."/>
            <person name="Ma J."/>
            <person name="Kohara Y."/>
            <person name="Sharp S."/>
            <person name="Simmonds M."/>
            <person name="Spiegler S."/>
            <person name="Tivey A."/>
            <person name="Sugano S."/>
            <person name="White B."/>
            <person name="Walker D."/>
            <person name="Woodward J."/>
            <person name="Winckler T."/>
            <person name="Tanaka Y."/>
            <person name="Shaulsky G."/>
            <person name="Schleicher M."/>
            <person name="Weinstock G."/>
            <person name="Rosenthal A."/>
            <person name="Cox E.C."/>
            <person name="Chisholm R.L."/>
            <person name="Gibbs R."/>
            <person name="Loomis W.F."/>
            <person name="Platzer M."/>
            <person name="Kay R.R."/>
            <person name="Williams J."/>
            <person name="Dear P.H."/>
            <person name="Noegel A.A."/>
            <person name="Barrell B."/>
            <person name="Kuspa A."/>
        </authorList>
    </citation>
    <scope>NUCLEOTIDE SEQUENCE [LARGE SCALE GENOMIC DNA]</scope>
    <source>
        <strain evidence="2 3">AX4</strain>
    </source>
</reference>
<sequence>MKKVEFENGYHVVGTNRGSSAKLYYEIYGSKDAKNKLMFLNGLSQPTTSLKYQIEYFKKLDDFQICVFDNRGKFLNWNKVNFVGISLGGSACLHLVSLIEEELINSVLVSGPWLGVIEFPSLNPITMIFPYFIRDNRKRIQTWNKQIFSNKFLTSPSKQDPELLNGDLLVQMYLKSKSVITYTPKNVLTIFGWFVAILFFHLTKSKKNDIFERPYAKIGVIASKHDQIVNFEILKKFSSEINACKLYVADSGHLLTIEDSEFINSTIVKHIYNSNLTYDFPQNNIIINSKL</sequence>
<keyword evidence="3" id="KW-1185">Reference proteome</keyword>
<dbReference type="PANTHER" id="PTHR43433:SF5">
    <property type="entry name" value="AB HYDROLASE-1 DOMAIN-CONTAINING PROTEIN"/>
    <property type="match status" value="1"/>
</dbReference>
<feature type="transmembrane region" description="Helical" evidence="1">
    <location>
        <begin position="80"/>
        <end position="99"/>
    </location>
</feature>
<dbReference type="InterPro" id="IPR050471">
    <property type="entry name" value="AB_hydrolase"/>
</dbReference>
<dbReference type="VEuPathDB" id="AmoebaDB:DDB_G0281927"/>
<dbReference type="Proteomes" id="UP000002195">
    <property type="component" value="Unassembled WGS sequence"/>
</dbReference>
<dbReference type="EMBL" id="AAFI02000043">
    <property type="protein sequence ID" value="EAL66523.1"/>
    <property type="molecule type" value="Genomic_DNA"/>
</dbReference>
<dbReference type="InParanoid" id="Q54T84"/>
<dbReference type="AlphaFoldDB" id="Q54T84"/>
<dbReference type="Gene3D" id="3.40.50.1820">
    <property type="entry name" value="alpha/beta hydrolase"/>
    <property type="match status" value="1"/>
</dbReference>
<dbReference type="PaxDb" id="44689-DDB0204294"/>
<dbReference type="RefSeq" id="XP_640505.1">
    <property type="nucleotide sequence ID" value="XM_635413.1"/>
</dbReference>
<feature type="transmembrane region" description="Helical" evidence="1">
    <location>
        <begin position="182"/>
        <end position="202"/>
    </location>
</feature>
<dbReference type="GeneID" id="8623320"/>
<dbReference type="dictyBase" id="DDB_G0281927"/>
<dbReference type="SUPFAM" id="SSF53474">
    <property type="entry name" value="alpha/beta-Hydrolases"/>
    <property type="match status" value="1"/>
</dbReference>
<gene>
    <name evidence="2" type="ORF">DDB_G0281927</name>
</gene>
<dbReference type="PhylomeDB" id="Q54T84"/>
<comment type="caution">
    <text evidence="2">The sequence shown here is derived from an EMBL/GenBank/DDBJ whole genome shotgun (WGS) entry which is preliminary data.</text>
</comment>
<organism evidence="2 3">
    <name type="scientific">Dictyostelium discoideum</name>
    <name type="common">Social amoeba</name>
    <dbReference type="NCBI Taxonomy" id="44689"/>
    <lineage>
        <taxon>Eukaryota</taxon>
        <taxon>Amoebozoa</taxon>
        <taxon>Evosea</taxon>
        <taxon>Eumycetozoa</taxon>
        <taxon>Dictyostelia</taxon>
        <taxon>Dictyosteliales</taxon>
        <taxon>Dictyosteliaceae</taxon>
        <taxon>Dictyostelium</taxon>
    </lineage>
</organism>
<dbReference type="HOGENOM" id="CLU_805175_0_0_1"/>
<evidence type="ECO:0000256" key="1">
    <source>
        <dbReference type="SAM" id="Phobius"/>
    </source>
</evidence>
<keyword evidence="1" id="KW-0812">Transmembrane</keyword>
<accession>Q54T84</accession>
<evidence type="ECO:0000313" key="2">
    <source>
        <dbReference type="EMBL" id="EAL66523.1"/>
    </source>
</evidence>
<dbReference type="PANTHER" id="PTHR43433">
    <property type="entry name" value="HYDROLASE, ALPHA/BETA FOLD FAMILY PROTEIN"/>
    <property type="match status" value="1"/>
</dbReference>
<evidence type="ECO:0008006" key="4">
    <source>
        <dbReference type="Google" id="ProtNLM"/>
    </source>
</evidence>
<evidence type="ECO:0000313" key="3">
    <source>
        <dbReference type="Proteomes" id="UP000002195"/>
    </source>
</evidence>
<keyword evidence="1" id="KW-1133">Transmembrane helix</keyword>